<dbReference type="EMBL" id="OX465084">
    <property type="protein sequence ID" value="CAI9299559.1"/>
    <property type="molecule type" value="Genomic_DNA"/>
</dbReference>
<evidence type="ECO:0000256" key="8">
    <source>
        <dbReference type="ARBA" id="ARBA00023136"/>
    </source>
</evidence>
<dbReference type="Proteomes" id="UP001177003">
    <property type="component" value="Chromosome 8"/>
</dbReference>
<evidence type="ECO:0000256" key="5">
    <source>
        <dbReference type="ARBA" id="ARBA00022824"/>
    </source>
</evidence>
<sequence>MLSTKKEEDTEIDAMEIQLQDGNHIHAFYSTKFQPSLDEMQEEEAEKQKYQLLTLARSRIKEDIAQLKADEHQINRKLMWFTQQDQYIQWKKQEINNLESYLCKVEPHLPTNSVPRTTGFLHLSEKDAVRADRKRYQKRLIKKGRMDVDYLHQVKEELLCLKKCSGMTSSCTQEIKDLMESMAQRIQHGNKNRLEEMRIYLEMRNLKETRDIYTSPDPDECLSNCYSIPRRPSNYDVELKRATQHKINIRLDDIEEMTMDLKGRKARVTRLKADMELVRKSICCLQKELEDVNTKRIKAFKRACELGEQKKGLVQ</sequence>
<evidence type="ECO:0000256" key="2">
    <source>
        <dbReference type="ARBA" id="ARBA00004389"/>
    </source>
</evidence>
<evidence type="ECO:0000256" key="9">
    <source>
        <dbReference type="ARBA" id="ARBA00038080"/>
    </source>
</evidence>
<evidence type="ECO:0000256" key="4">
    <source>
        <dbReference type="ARBA" id="ARBA00022692"/>
    </source>
</evidence>
<dbReference type="PANTHER" id="PTHR32219:SF24">
    <property type="entry name" value="PROTON PUMP-INTERACTOR"/>
    <property type="match status" value="1"/>
</dbReference>
<comment type="subcellular location">
    <subcellularLocation>
        <location evidence="1">Cell membrane</location>
        <topology evidence="1">Single-pass membrane protein</topology>
    </subcellularLocation>
    <subcellularLocation>
        <location evidence="2">Endoplasmic reticulum membrane</location>
        <topology evidence="2">Single-pass membrane protein</topology>
    </subcellularLocation>
</comment>
<keyword evidence="5" id="KW-0256">Endoplasmic reticulum</keyword>
<keyword evidence="8" id="KW-0472">Membrane</keyword>
<keyword evidence="6" id="KW-1133">Transmembrane helix</keyword>
<protein>
    <submittedName>
        <fullName evidence="10">Uncharacterized protein</fullName>
    </submittedName>
</protein>
<keyword evidence="7" id="KW-0175">Coiled coil</keyword>
<evidence type="ECO:0000256" key="7">
    <source>
        <dbReference type="ARBA" id="ARBA00023054"/>
    </source>
</evidence>
<proteinExistence type="inferred from homology"/>
<keyword evidence="11" id="KW-1185">Reference proteome</keyword>
<evidence type="ECO:0000313" key="10">
    <source>
        <dbReference type="EMBL" id="CAI9299559.1"/>
    </source>
</evidence>
<reference evidence="10" key="1">
    <citation type="submission" date="2023-04" db="EMBL/GenBank/DDBJ databases">
        <authorList>
            <person name="Vijverberg K."/>
            <person name="Xiong W."/>
            <person name="Schranz E."/>
        </authorList>
    </citation>
    <scope>NUCLEOTIDE SEQUENCE</scope>
</reference>
<dbReference type="GO" id="GO:0005789">
    <property type="term" value="C:endoplasmic reticulum membrane"/>
    <property type="evidence" value="ECO:0007669"/>
    <property type="project" value="UniProtKB-SubCell"/>
</dbReference>
<keyword evidence="4" id="KW-0812">Transmembrane</keyword>
<name>A0AA36EKP7_LACSI</name>
<evidence type="ECO:0000256" key="6">
    <source>
        <dbReference type="ARBA" id="ARBA00022989"/>
    </source>
</evidence>
<evidence type="ECO:0000256" key="1">
    <source>
        <dbReference type="ARBA" id="ARBA00004162"/>
    </source>
</evidence>
<evidence type="ECO:0000313" key="11">
    <source>
        <dbReference type="Proteomes" id="UP001177003"/>
    </source>
</evidence>
<dbReference type="InterPro" id="IPR055282">
    <property type="entry name" value="PPI1-4"/>
</dbReference>
<keyword evidence="3" id="KW-1003">Cell membrane</keyword>
<accession>A0AA36EKP7</accession>
<dbReference type="GO" id="GO:0005886">
    <property type="term" value="C:plasma membrane"/>
    <property type="evidence" value="ECO:0007669"/>
    <property type="project" value="UniProtKB-SubCell"/>
</dbReference>
<gene>
    <name evidence="10" type="ORF">LSALG_LOCUS38261</name>
</gene>
<dbReference type="PANTHER" id="PTHR32219">
    <property type="entry name" value="RNA-BINDING PROTEIN YLMH-RELATED"/>
    <property type="match status" value="1"/>
</dbReference>
<evidence type="ECO:0000256" key="3">
    <source>
        <dbReference type="ARBA" id="ARBA00022475"/>
    </source>
</evidence>
<organism evidence="10 11">
    <name type="scientific">Lactuca saligna</name>
    <name type="common">Willowleaf lettuce</name>
    <dbReference type="NCBI Taxonomy" id="75948"/>
    <lineage>
        <taxon>Eukaryota</taxon>
        <taxon>Viridiplantae</taxon>
        <taxon>Streptophyta</taxon>
        <taxon>Embryophyta</taxon>
        <taxon>Tracheophyta</taxon>
        <taxon>Spermatophyta</taxon>
        <taxon>Magnoliopsida</taxon>
        <taxon>eudicotyledons</taxon>
        <taxon>Gunneridae</taxon>
        <taxon>Pentapetalae</taxon>
        <taxon>asterids</taxon>
        <taxon>campanulids</taxon>
        <taxon>Asterales</taxon>
        <taxon>Asteraceae</taxon>
        <taxon>Cichorioideae</taxon>
        <taxon>Cichorieae</taxon>
        <taxon>Lactucinae</taxon>
        <taxon>Lactuca</taxon>
    </lineage>
</organism>
<comment type="similarity">
    <text evidence="9">Belongs to the plant Proton pump-interactor protein family.</text>
</comment>
<dbReference type="AlphaFoldDB" id="A0AA36EKP7"/>